<reference evidence="3 4" key="1">
    <citation type="submission" date="2023-08" db="EMBL/GenBank/DDBJ databases">
        <title>genomic of G39.</title>
        <authorList>
            <person name="Wang Y."/>
        </authorList>
    </citation>
    <scope>NUCLEOTIDE SEQUENCE [LARGE SCALE GENOMIC DNA]</scope>
    <source>
        <strain evidence="3 4">G39</strain>
    </source>
</reference>
<evidence type="ECO:0008006" key="5">
    <source>
        <dbReference type="Google" id="ProtNLM"/>
    </source>
</evidence>
<feature type="region of interest" description="Disordered" evidence="1">
    <location>
        <begin position="180"/>
        <end position="233"/>
    </location>
</feature>
<evidence type="ECO:0000313" key="3">
    <source>
        <dbReference type="EMBL" id="MDP4574003.1"/>
    </source>
</evidence>
<organism evidence="3 4">
    <name type="scientific">Qipengyuania profundimaris</name>
    <dbReference type="NCBI Taxonomy" id="3067652"/>
    <lineage>
        <taxon>Bacteria</taxon>
        <taxon>Pseudomonadati</taxon>
        <taxon>Pseudomonadota</taxon>
        <taxon>Alphaproteobacteria</taxon>
        <taxon>Sphingomonadales</taxon>
        <taxon>Erythrobacteraceae</taxon>
        <taxon>Qipengyuania</taxon>
    </lineage>
</organism>
<keyword evidence="2" id="KW-1133">Transmembrane helix</keyword>
<keyword evidence="4" id="KW-1185">Reference proteome</keyword>
<comment type="caution">
    <text evidence="3">The sequence shown here is derived from an EMBL/GenBank/DDBJ whole genome shotgun (WGS) entry which is preliminary data.</text>
</comment>
<accession>A0ABT9HLH7</accession>
<feature type="compositionally biased region" description="Basic and acidic residues" evidence="1">
    <location>
        <begin position="213"/>
        <end position="233"/>
    </location>
</feature>
<proteinExistence type="predicted"/>
<sequence length="233" mass="26091">MNENILLVIFAVIVLLIAVGIWMTIRKRRTDHLRDRFGDEYDRTLDNAGDRTKAERALEEREERVDALEIRSLTADEHTRFATEWRDVKAVFVDSPVEAVLHADRMLATMMKTVGYPMADFDRRYEDLTVNHRDVARHYREGHAIVDRHNDGSASTEEMRQGMKHYEALFDHLVADAEGGGVDGATTGTTTGGTTTTAPTTRATDLDGDGDADVVRQDTDGDGRADRVAVKND</sequence>
<evidence type="ECO:0000256" key="1">
    <source>
        <dbReference type="SAM" id="MobiDB-lite"/>
    </source>
</evidence>
<dbReference type="EMBL" id="JAVAIM010000001">
    <property type="protein sequence ID" value="MDP4574003.1"/>
    <property type="molecule type" value="Genomic_DNA"/>
</dbReference>
<evidence type="ECO:0000256" key="2">
    <source>
        <dbReference type="SAM" id="Phobius"/>
    </source>
</evidence>
<feature type="transmembrane region" description="Helical" evidence="2">
    <location>
        <begin position="6"/>
        <end position="25"/>
    </location>
</feature>
<keyword evidence="2" id="KW-0472">Membrane</keyword>
<feature type="compositionally biased region" description="Low complexity" evidence="1">
    <location>
        <begin position="184"/>
        <end position="203"/>
    </location>
</feature>
<evidence type="ECO:0000313" key="4">
    <source>
        <dbReference type="Proteomes" id="UP001240639"/>
    </source>
</evidence>
<dbReference type="Proteomes" id="UP001240639">
    <property type="component" value="Unassembled WGS sequence"/>
</dbReference>
<protein>
    <recommendedName>
        <fullName evidence="5">Secreted protein</fullName>
    </recommendedName>
</protein>
<name>A0ABT9HLH7_9SPHN</name>
<keyword evidence="2" id="KW-0812">Transmembrane</keyword>
<dbReference type="RefSeq" id="WP_305931457.1">
    <property type="nucleotide sequence ID" value="NZ_JAVAIM010000001.1"/>
</dbReference>
<gene>
    <name evidence="3" type="ORF">Q9K02_02465</name>
</gene>